<evidence type="ECO:0000313" key="6">
    <source>
        <dbReference type="EMBL" id="RPA73160.1"/>
    </source>
</evidence>
<dbReference type="AlphaFoldDB" id="A0A3N4HMS5"/>
<evidence type="ECO:0000256" key="4">
    <source>
        <dbReference type="ARBA" id="ARBA00023002"/>
    </source>
</evidence>
<keyword evidence="4" id="KW-0560">Oxidoreductase</keyword>
<dbReference type="Pfam" id="PF19834">
    <property type="entry name" value="DUF6314"/>
    <property type="match status" value="1"/>
</dbReference>
<dbReference type="InterPro" id="IPR050346">
    <property type="entry name" value="FMO-like"/>
</dbReference>
<evidence type="ECO:0000256" key="1">
    <source>
        <dbReference type="ARBA" id="ARBA00009183"/>
    </source>
</evidence>
<dbReference type="Gene3D" id="3.50.50.60">
    <property type="entry name" value="FAD/NAD(P)-binding domain"/>
    <property type="match status" value="1"/>
</dbReference>
<evidence type="ECO:0000256" key="3">
    <source>
        <dbReference type="ARBA" id="ARBA00022827"/>
    </source>
</evidence>
<dbReference type="SUPFAM" id="SSF51905">
    <property type="entry name" value="FAD/NAD(P)-binding domain"/>
    <property type="match status" value="1"/>
</dbReference>
<dbReference type="PRINTS" id="PR00419">
    <property type="entry name" value="ADXRDTASE"/>
</dbReference>
<feature type="domain" description="DUF6314" evidence="5">
    <location>
        <begin position="521"/>
        <end position="704"/>
    </location>
</feature>
<evidence type="ECO:0000259" key="5">
    <source>
        <dbReference type="Pfam" id="PF19834"/>
    </source>
</evidence>
<dbReference type="GO" id="GO:0050660">
    <property type="term" value="F:flavin adenine dinucleotide binding"/>
    <property type="evidence" value="ECO:0007669"/>
    <property type="project" value="InterPro"/>
</dbReference>
<evidence type="ECO:0000313" key="7">
    <source>
        <dbReference type="Proteomes" id="UP000275078"/>
    </source>
</evidence>
<dbReference type="OrthoDB" id="66881at2759"/>
<keyword evidence="3" id="KW-0274">FAD</keyword>
<accession>A0A3N4HMS5</accession>
<dbReference type="STRING" id="1160509.A0A3N4HMS5"/>
<name>A0A3N4HMS5_ASCIM</name>
<dbReference type="GO" id="GO:0004499">
    <property type="term" value="F:N,N-dimethylaniline monooxygenase activity"/>
    <property type="evidence" value="ECO:0007669"/>
    <property type="project" value="InterPro"/>
</dbReference>
<proteinExistence type="inferred from homology"/>
<evidence type="ECO:0000256" key="2">
    <source>
        <dbReference type="ARBA" id="ARBA00022630"/>
    </source>
</evidence>
<reference evidence="6 7" key="1">
    <citation type="journal article" date="2018" name="Nat. Ecol. Evol.">
        <title>Pezizomycetes genomes reveal the molecular basis of ectomycorrhizal truffle lifestyle.</title>
        <authorList>
            <person name="Murat C."/>
            <person name="Payen T."/>
            <person name="Noel B."/>
            <person name="Kuo A."/>
            <person name="Morin E."/>
            <person name="Chen J."/>
            <person name="Kohler A."/>
            <person name="Krizsan K."/>
            <person name="Balestrini R."/>
            <person name="Da Silva C."/>
            <person name="Montanini B."/>
            <person name="Hainaut M."/>
            <person name="Levati E."/>
            <person name="Barry K.W."/>
            <person name="Belfiori B."/>
            <person name="Cichocki N."/>
            <person name="Clum A."/>
            <person name="Dockter R.B."/>
            <person name="Fauchery L."/>
            <person name="Guy J."/>
            <person name="Iotti M."/>
            <person name="Le Tacon F."/>
            <person name="Lindquist E.A."/>
            <person name="Lipzen A."/>
            <person name="Malagnac F."/>
            <person name="Mello A."/>
            <person name="Molinier V."/>
            <person name="Miyauchi S."/>
            <person name="Poulain J."/>
            <person name="Riccioni C."/>
            <person name="Rubini A."/>
            <person name="Sitrit Y."/>
            <person name="Splivallo R."/>
            <person name="Traeger S."/>
            <person name="Wang M."/>
            <person name="Zifcakova L."/>
            <person name="Wipf D."/>
            <person name="Zambonelli A."/>
            <person name="Paolocci F."/>
            <person name="Nowrousian M."/>
            <person name="Ottonello S."/>
            <person name="Baldrian P."/>
            <person name="Spatafora J.W."/>
            <person name="Henrissat B."/>
            <person name="Nagy L.G."/>
            <person name="Aury J.M."/>
            <person name="Wincker P."/>
            <person name="Grigoriev I.V."/>
            <person name="Bonfante P."/>
            <person name="Martin F.M."/>
        </authorList>
    </citation>
    <scope>NUCLEOTIDE SEQUENCE [LARGE SCALE GENOMIC DNA]</scope>
    <source>
        <strain evidence="6 7">RN42</strain>
    </source>
</reference>
<dbReference type="InterPro" id="IPR036188">
    <property type="entry name" value="FAD/NAD-bd_sf"/>
</dbReference>
<dbReference type="InterPro" id="IPR045632">
    <property type="entry name" value="DUF6314"/>
</dbReference>
<keyword evidence="2" id="KW-0285">Flavoprotein</keyword>
<comment type="similarity">
    <text evidence="1">Belongs to the FMO family.</text>
</comment>
<dbReference type="Pfam" id="PF00743">
    <property type="entry name" value="FMO-like"/>
    <property type="match status" value="1"/>
</dbReference>
<gene>
    <name evidence="6" type="ORF">BJ508DRAFT_314059</name>
</gene>
<organism evidence="6 7">
    <name type="scientific">Ascobolus immersus RN42</name>
    <dbReference type="NCBI Taxonomy" id="1160509"/>
    <lineage>
        <taxon>Eukaryota</taxon>
        <taxon>Fungi</taxon>
        <taxon>Dikarya</taxon>
        <taxon>Ascomycota</taxon>
        <taxon>Pezizomycotina</taxon>
        <taxon>Pezizomycetes</taxon>
        <taxon>Pezizales</taxon>
        <taxon>Ascobolaceae</taxon>
        <taxon>Ascobolus</taxon>
    </lineage>
</organism>
<dbReference type="Proteomes" id="UP000275078">
    <property type="component" value="Unassembled WGS sequence"/>
</dbReference>
<dbReference type="GO" id="GO:0050661">
    <property type="term" value="F:NADP binding"/>
    <property type="evidence" value="ECO:0007669"/>
    <property type="project" value="InterPro"/>
</dbReference>
<dbReference type="InterPro" id="IPR020946">
    <property type="entry name" value="Flavin_mOase-like"/>
</dbReference>
<protein>
    <submittedName>
        <fullName evidence="6">FAD/NAD(P)-binding domain-containing protein</fullName>
    </submittedName>
</protein>
<dbReference type="EMBL" id="ML119831">
    <property type="protein sequence ID" value="RPA73160.1"/>
    <property type="molecule type" value="Genomic_DNA"/>
</dbReference>
<sequence length="705" mass="79316">MAKRVAIIGAGASGLCAAKYLVESTSYLPVIYDKRGEVGGLWSPSVLSDGTPSAAQMGGLRTNLSKWNCSFSDFYWGDNVKVFPTAAEVGEYLKRYKERFLPEGSVLWKLGQRVKMVEKVQNGKEILWSVTTNDGTKECYEALIMANGFFSRPYTPDIPGQRTFEGQVYHSSQLQQLVTKIRDGERSKKRKIVVVGGSLSAVEVVSELLFLNDETLEVQHISPRPFWVLPKQLPVDPSAASPTFLPLDLILYDANSTTPEDLSPERRKHLELSRLVDPKRFYTGDLSQVDDAPAWVVISDWYSRYLLDKRVELSHGRLSKIMGGGITIDTSEGGVIEISEVTDIVFATGYTPCPGISDILSTDLQEKLSFDPNDNFLPLVLLETQFSEAMLPAGAFIGMYKGPYFGIIENQARRIASWLAETDGQQLPMRSGNALGPKEVQSLRNERRTGVEGQWLFNYIAEMNRLATRTVQESMGIVDPIVPALYSNKPEHPDTTAQLVNLRQAIADEARYVPMAVWRAFHGRWKLYRSIISKNSFQPSGTMQGSASFTPRFFSEIIPKLCSITPDKLSEDTASTLAIPEVELLYSEEGAFSTQTSPPLQFNVYKNYVYRLDMTNETPVINTYFTSAEKNASDAKANGYFHDLQFRRNSEGRWVATGDHWCKPDTYIPEYEFWFDGVELRKWTLTYTVTGPKKDYVSRSTFTRM</sequence>
<keyword evidence="7" id="KW-1185">Reference proteome</keyword>
<dbReference type="PANTHER" id="PTHR23023">
    <property type="entry name" value="DIMETHYLANILINE MONOOXYGENASE"/>
    <property type="match status" value="1"/>
</dbReference>